<dbReference type="InterPro" id="IPR021309">
    <property type="entry name" value="YgaP-like_TM"/>
</dbReference>
<protein>
    <submittedName>
        <fullName evidence="3">PF11127 family protein</fullName>
    </submittedName>
</protein>
<gene>
    <name evidence="3" type="ORF">LEP1GSC172_0162</name>
</gene>
<keyword evidence="1" id="KW-0812">Transmembrane</keyword>
<dbReference type="RefSeq" id="WP_002179936.1">
    <property type="nucleotide sequence ID" value="NZ_AKWD02000057.1"/>
</dbReference>
<keyword evidence="1" id="KW-1133">Transmembrane helix</keyword>
<dbReference type="EMBL" id="AKWD02000057">
    <property type="protein sequence ID" value="EMO52408.1"/>
    <property type="molecule type" value="Genomic_DNA"/>
</dbReference>
<feature type="transmembrane region" description="Helical" evidence="1">
    <location>
        <begin position="33"/>
        <end position="57"/>
    </location>
</feature>
<evidence type="ECO:0000259" key="2">
    <source>
        <dbReference type="Pfam" id="PF11127"/>
    </source>
</evidence>
<accession>M6VS37</accession>
<dbReference type="Pfam" id="PF11127">
    <property type="entry name" value="YgaP-like_TM"/>
    <property type="match status" value="1"/>
</dbReference>
<dbReference type="Proteomes" id="UP000012112">
    <property type="component" value="Unassembled WGS sequence"/>
</dbReference>
<dbReference type="GeneID" id="23201844"/>
<evidence type="ECO:0000313" key="4">
    <source>
        <dbReference type="Proteomes" id="UP000012112"/>
    </source>
</evidence>
<reference evidence="3 4" key="1">
    <citation type="submission" date="2013-01" db="EMBL/GenBank/DDBJ databases">
        <authorList>
            <person name="Harkins D.M."/>
            <person name="Durkin A.S."/>
            <person name="Brinkac L.M."/>
            <person name="Haft D.H."/>
            <person name="Selengut J.D."/>
            <person name="Sanka R."/>
            <person name="DePew J."/>
            <person name="Purushe J."/>
            <person name="Matthias M.A."/>
            <person name="Vinetz J.M."/>
            <person name="Sutton G.G."/>
            <person name="Nierman W.C."/>
            <person name="Fouts D.E."/>
        </authorList>
    </citation>
    <scope>NUCLEOTIDE SEQUENCE [LARGE SCALE GENOMIC DNA]</scope>
    <source>
        <strain evidence="3 4">HAI1536</strain>
    </source>
</reference>
<feature type="transmembrane region" description="Helical" evidence="1">
    <location>
        <begin position="12"/>
        <end position="27"/>
    </location>
</feature>
<keyword evidence="1" id="KW-0472">Membrane</keyword>
<feature type="domain" description="Inner membrane protein YgaP-like transmembrane" evidence="2">
    <location>
        <begin position="1"/>
        <end position="64"/>
    </location>
</feature>
<evidence type="ECO:0000256" key="1">
    <source>
        <dbReference type="SAM" id="Phobius"/>
    </source>
</evidence>
<proteinExistence type="predicted"/>
<dbReference type="OrthoDB" id="5405951at2"/>
<organism evidence="3 4">
    <name type="scientific">Leptospira noguchii</name>
    <dbReference type="NCBI Taxonomy" id="28182"/>
    <lineage>
        <taxon>Bacteria</taxon>
        <taxon>Pseudomonadati</taxon>
        <taxon>Spirochaetota</taxon>
        <taxon>Spirochaetia</taxon>
        <taxon>Leptospirales</taxon>
        <taxon>Leptospiraceae</taxon>
        <taxon>Leptospira</taxon>
    </lineage>
</organism>
<comment type="caution">
    <text evidence="3">The sequence shown here is derived from an EMBL/GenBank/DDBJ whole genome shotgun (WGS) entry which is preliminary data.</text>
</comment>
<evidence type="ECO:0000313" key="3">
    <source>
        <dbReference type="EMBL" id="EMO52408.1"/>
    </source>
</evidence>
<name>M6VS37_9LEPT</name>
<dbReference type="AlphaFoldDB" id="M6VS37"/>
<sequence length="66" mass="7089">MKVNEGSIDRILRIIVGIGLIGFGYWFQGSVGIGMMVVGLIPLGTGLVGWCPMYSILGFNTCPLKK</sequence>